<protein>
    <recommendedName>
        <fullName evidence="3">DUF2946 domain-containing protein</fullName>
    </recommendedName>
</protein>
<comment type="caution">
    <text evidence="1">The sequence shown here is derived from an EMBL/GenBank/DDBJ whole genome shotgun (WGS) entry which is preliminary data.</text>
</comment>
<dbReference type="EMBL" id="JAVDTX010000004">
    <property type="protein sequence ID" value="MDR6845347.1"/>
    <property type="molecule type" value="Genomic_DNA"/>
</dbReference>
<keyword evidence="2" id="KW-1185">Reference proteome</keyword>
<accession>A0ABU1S2T4</accession>
<evidence type="ECO:0000313" key="2">
    <source>
        <dbReference type="Proteomes" id="UP001261871"/>
    </source>
</evidence>
<reference evidence="1 2" key="1">
    <citation type="submission" date="2023-07" db="EMBL/GenBank/DDBJ databases">
        <title>Sorghum-associated microbial communities from plants grown in Nebraska, USA.</title>
        <authorList>
            <person name="Schachtman D."/>
        </authorList>
    </citation>
    <scope>NUCLEOTIDE SEQUENCE [LARGE SCALE GENOMIC DNA]</scope>
    <source>
        <strain evidence="1 2">BE124</strain>
    </source>
</reference>
<dbReference type="PROSITE" id="PS51257">
    <property type="entry name" value="PROKAR_LIPOPROTEIN"/>
    <property type="match status" value="1"/>
</dbReference>
<organism evidence="1 2">
    <name type="scientific">Flavobacterium granuli</name>
    <dbReference type="NCBI Taxonomy" id="280093"/>
    <lineage>
        <taxon>Bacteria</taxon>
        <taxon>Pseudomonadati</taxon>
        <taxon>Bacteroidota</taxon>
        <taxon>Flavobacteriia</taxon>
        <taxon>Flavobacteriales</taxon>
        <taxon>Flavobacteriaceae</taxon>
        <taxon>Flavobacterium</taxon>
    </lineage>
</organism>
<name>A0ABU1S2T4_9FLAO</name>
<proteinExistence type="predicted"/>
<dbReference type="Proteomes" id="UP001261871">
    <property type="component" value="Unassembled WGS sequence"/>
</dbReference>
<evidence type="ECO:0008006" key="3">
    <source>
        <dbReference type="Google" id="ProtNLM"/>
    </source>
</evidence>
<gene>
    <name evidence="1" type="ORF">J2W95_002054</name>
</gene>
<sequence length="109" mass="11876">MKLLNTILSVIILALSCMPCTDMEGSRVSHLSAEIASNNDSHPHNGQIDLCSPFCACNCCSTHVVTYFPIIATDLPIVTNVIKISLPTTYKSIFSSNFYGSIWQPPQIA</sequence>
<dbReference type="Pfam" id="PF20365">
    <property type="entry name" value="DUF6660"/>
    <property type="match status" value="1"/>
</dbReference>
<dbReference type="RefSeq" id="WP_310006562.1">
    <property type="nucleotide sequence ID" value="NZ_JAVDTX010000004.1"/>
</dbReference>
<evidence type="ECO:0000313" key="1">
    <source>
        <dbReference type="EMBL" id="MDR6845347.1"/>
    </source>
</evidence>
<dbReference type="InterPro" id="IPR046601">
    <property type="entry name" value="DUF6660"/>
</dbReference>